<reference evidence="3 4" key="1">
    <citation type="submission" date="2019-02" db="EMBL/GenBank/DDBJ databases">
        <title>Deep-cultivation of Planctomycetes and their phenomic and genomic characterization uncovers novel biology.</title>
        <authorList>
            <person name="Wiegand S."/>
            <person name="Jogler M."/>
            <person name="Boedeker C."/>
            <person name="Pinto D."/>
            <person name="Vollmers J."/>
            <person name="Rivas-Marin E."/>
            <person name="Kohn T."/>
            <person name="Peeters S.H."/>
            <person name="Heuer A."/>
            <person name="Rast P."/>
            <person name="Oberbeckmann S."/>
            <person name="Bunk B."/>
            <person name="Jeske O."/>
            <person name="Meyerdierks A."/>
            <person name="Storesund J.E."/>
            <person name="Kallscheuer N."/>
            <person name="Luecker S."/>
            <person name="Lage O.M."/>
            <person name="Pohl T."/>
            <person name="Merkel B.J."/>
            <person name="Hornburger P."/>
            <person name="Mueller R.-W."/>
            <person name="Bruemmer F."/>
            <person name="Labrenz M."/>
            <person name="Spormann A.M."/>
            <person name="Op den Camp H."/>
            <person name="Overmann J."/>
            <person name="Amann R."/>
            <person name="Jetten M.S.M."/>
            <person name="Mascher T."/>
            <person name="Medema M.H."/>
            <person name="Devos D.P."/>
            <person name="Kaster A.-K."/>
            <person name="Ovreas L."/>
            <person name="Rohde M."/>
            <person name="Galperin M.Y."/>
            <person name="Jogler C."/>
        </authorList>
    </citation>
    <scope>NUCLEOTIDE SEQUENCE [LARGE SCALE GENOMIC DNA]</scope>
    <source>
        <strain evidence="3 4">Mal33</strain>
    </source>
</reference>
<gene>
    <name evidence="3" type="ORF">Mal33_40660</name>
</gene>
<dbReference type="AlphaFoldDB" id="A0A518IY79"/>
<keyword evidence="2" id="KW-0732">Signal</keyword>
<dbReference type="OrthoDB" id="289014at2"/>
<dbReference type="SUPFAM" id="SSF49464">
    <property type="entry name" value="Carboxypeptidase regulatory domain-like"/>
    <property type="match status" value="1"/>
</dbReference>
<dbReference type="RefSeq" id="WP_145122536.1">
    <property type="nucleotide sequence ID" value="NZ_CP036292.1"/>
</dbReference>
<feature type="signal peptide" evidence="2">
    <location>
        <begin position="1"/>
        <end position="15"/>
    </location>
</feature>
<evidence type="ECO:0000256" key="2">
    <source>
        <dbReference type="SAM" id="SignalP"/>
    </source>
</evidence>
<name>A0A518IY79_9BACT</name>
<dbReference type="InterPro" id="IPR008969">
    <property type="entry name" value="CarboxyPept-like_regulatory"/>
</dbReference>
<evidence type="ECO:0008006" key="5">
    <source>
        <dbReference type="Google" id="ProtNLM"/>
    </source>
</evidence>
<accession>A0A518IY79</accession>
<keyword evidence="4" id="KW-1185">Reference proteome</keyword>
<evidence type="ECO:0000313" key="3">
    <source>
        <dbReference type="EMBL" id="QDV58049.1"/>
    </source>
</evidence>
<evidence type="ECO:0000313" key="4">
    <source>
        <dbReference type="Proteomes" id="UP000316770"/>
    </source>
</evidence>
<feature type="region of interest" description="Disordered" evidence="1">
    <location>
        <begin position="109"/>
        <end position="138"/>
    </location>
</feature>
<proteinExistence type="predicted"/>
<dbReference type="EMBL" id="CP036318">
    <property type="protein sequence ID" value="QDV58049.1"/>
    <property type="molecule type" value="Genomic_DNA"/>
</dbReference>
<sequence length="152" mass="15349" precursor="true">MRYNVIMMLVAAACAGCGSPSTGPSTVSVQGTVTLDGKPVEGADVYFISGQFSSSAKTDAAGVYDLTGGAIPGPNTVYVSKLSIPAGAMAGMEGAIDEGQMMAMAGDPALARSKSGPKQLLPPRYSDPGKTELNVSVPDEGGEAIDFALKSK</sequence>
<protein>
    <recommendedName>
        <fullName evidence="5">Carboxypeptidase regulatory-like domain-containing protein</fullName>
    </recommendedName>
</protein>
<feature type="chain" id="PRO_5021913500" description="Carboxypeptidase regulatory-like domain-containing protein" evidence="2">
    <location>
        <begin position="16"/>
        <end position="152"/>
    </location>
</feature>
<dbReference type="Proteomes" id="UP000316770">
    <property type="component" value="Chromosome"/>
</dbReference>
<evidence type="ECO:0000256" key="1">
    <source>
        <dbReference type="SAM" id="MobiDB-lite"/>
    </source>
</evidence>
<organism evidence="3 4">
    <name type="scientific">Rosistilla oblonga</name>
    <dbReference type="NCBI Taxonomy" id="2527990"/>
    <lineage>
        <taxon>Bacteria</taxon>
        <taxon>Pseudomonadati</taxon>
        <taxon>Planctomycetota</taxon>
        <taxon>Planctomycetia</taxon>
        <taxon>Pirellulales</taxon>
        <taxon>Pirellulaceae</taxon>
        <taxon>Rosistilla</taxon>
    </lineage>
</organism>